<comment type="caution">
    <text evidence="1">The sequence shown here is derived from an EMBL/GenBank/DDBJ whole genome shotgun (WGS) entry which is preliminary data.</text>
</comment>
<proteinExistence type="predicted"/>
<reference evidence="1" key="1">
    <citation type="submission" date="2020-07" db="EMBL/GenBank/DDBJ databases">
        <title>Huge and variable diversity of episymbiotic CPR bacteria and DPANN archaea in groundwater ecosystems.</title>
        <authorList>
            <person name="He C.Y."/>
            <person name="Keren R."/>
            <person name="Whittaker M."/>
            <person name="Farag I.F."/>
            <person name="Doudna J."/>
            <person name="Cate J.H.D."/>
            <person name="Banfield J.F."/>
        </authorList>
    </citation>
    <scope>NUCLEOTIDE SEQUENCE</scope>
    <source>
        <strain evidence="1">NC_groundwater_1482_Ag_S-0.65um_47_24</strain>
    </source>
</reference>
<dbReference type="AlphaFoldDB" id="A0A933GMS3"/>
<dbReference type="EMBL" id="JACQWF010000287">
    <property type="protein sequence ID" value="MBI4596005.1"/>
    <property type="molecule type" value="Genomic_DNA"/>
</dbReference>
<protein>
    <submittedName>
        <fullName evidence="1">Uncharacterized protein</fullName>
    </submittedName>
</protein>
<accession>A0A933GMS3</accession>
<sequence>MPRQKKDDIEKLRKNLGFVDSNPLLDKDKTQHIGVIKYGIEPLERWGACPALTNPEWIVRYVSWMAINGERPNG</sequence>
<organism evidence="1 2">
    <name type="scientific">Tectimicrobiota bacterium</name>
    <dbReference type="NCBI Taxonomy" id="2528274"/>
    <lineage>
        <taxon>Bacteria</taxon>
        <taxon>Pseudomonadati</taxon>
        <taxon>Nitrospinota/Tectimicrobiota group</taxon>
        <taxon>Candidatus Tectimicrobiota</taxon>
    </lineage>
</organism>
<name>A0A933GMS3_UNCTE</name>
<gene>
    <name evidence="1" type="ORF">HY730_06455</name>
</gene>
<evidence type="ECO:0000313" key="1">
    <source>
        <dbReference type="EMBL" id="MBI4596005.1"/>
    </source>
</evidence>
<dbReference type="Proteomes" id="UP000772181">
    <property type="component" value="Unassembled WGS sequence"/>
</dbReference>
<evidence type="ECO:0000313" key="2">
    <source>
        <dbReference type="Proteomes" id="UP000772181"/>
    </source>
</evidence>